<dbReference type="Gene3D" id="3.90.226.10">
    <property type="entry name" value="2-enoyl-CoA Hydratase, Chain A, domain 1"/>
    <property type="match status" value="1"/>
</dbReference>
<dbReference type="EMBL" id="JTJC03000004">
    <property type="protein sequence ID" value="NHC36396.1"/>
    <property type="molecule type" value="Genomic_DNA"/>
</dbReference>
<reference evidence="2 3" key="1">
    <citation type="journal article" date="2015" name="Genome Announc.">
        <title>Draft Genome Sequence of the Terrestrial Cyanobacterium Scytonema millei VB511283, Isolated from Eastern India.</title>
        <authorList>
            <person name="Sen D."/>
            <person name="Chandrababunaidu M.M."/>
            <person name="Singh D."/>
            <person name="Sanghi N."/>
            <person name="Ghorai A."/>
            <person name="Mishra G.P."/>
            <person name="Madduluri M."/>
            <person name="Adhikary S.P."/>
            <person name="Tripathy S."/>
        </authorList>
    </citation>
    <scope>NUCLEOTIDE SEQUENCE [LARGE SCALE GENOMIC DNA]</scope>
    <source>
        <strain evidence="2 3">VB511283</strain>
    </source>
</reference>
<feature type="region of interest" description="Disordered" evidence="1">
    <location>
        <begin position="263"/>
        <end position="296"/>
    </location>
</feature>
<dbReference type="SUPFAM" id="SSF52096">
    <property type="entry name" value="ClpP/crotonase"/>
    <property type="match status" value="1"/>
</dbReference>
<dbReference type="PANTHER" id="PTHR35984:SF1">
    <property type="entry name" value="PERIPLASMIC SERINE PROTEASE"/>
    <property type="match status" value="1"/>
</dbReference>
<organism evidence="2 3">
    <name type="scientific">Scytonema millei VB511283</name>
    <dbReference type="NCBI Taxonomy" id="1245923"/>
    <lineage>
        <taxon>Bacteria</taxon>
        <taxon>Bacillati</taxon>
        <taxon>Cyanobacteriota</taxon>
        <taxon>Cyanophyceae</taxon>
        <taxon>Nostocales</taxon>
        <taxon>Scytonemataceae</taxon>
        <taxon>Scytonema</taxon>
    </lineage>
</organism>
<evidence type="ECO:0000256" key="1">
    <source>
        <dbReference type="SAM" id="MobiDB-lite"/>
    </source>
</evidence>
<evidence type="ECO:0000313" key="3">
    <source>
        <dbReference type="Proteomes" id="UP000031532"/>
    </source>
</evidence>
<dbReference type="NCBIfam" id="NF047768">
    <property type="entry name" value="Clp_like_SDH"/>
    <property type="match status" value="1"/>
</dbReference>
<sequence length="296" mass="33520">MSFSFFDLFWVFLFFSSLQPIWQRRQMEFRRVKTIQDFERNRNSRTILLIHRQESISLLGIPLSRYITIEDSEQVLRAIRLTPPNVPIDLILHTPGGLVLATEQIARALIRHPAKVTVFVPHYAMSGGTMLALASDEIVMDANAVLGPVDPQLGNFPAASILKVVEDKPISEVEDQTLIMADLSRKAIAQVQRFVRTLLKDETPKQKILPENIEKIVDALTTGQVTHDYPITVEEATELGLPITVGLPRNIYDLMELYPQPQGGRPSVQYIPMPYGDRRPRLPEPKGRPLPDPMEP</sequence>
<dbReference type="PANTHER" id="PTHR35984">
    <property type="entry name" value="PERIPLASMIC SERINE PROTEASE"/>
    <property type="match status" value="1"/>
</dbReference>
<keyword evidence="3" id="KW-1185">Reference proteome</keyword>
<comment type="caution">
    <text evidence="2">The sequence shown here is derived from an EMBL/GenBank/DDBJ whole genome shotgun (WGS) entry which is preliminary data.</text>
</comment>
<dbReference type="InterPro" id="IPR002825">
    <property type="entry name" value="Pept_S49_ser-pept_pro"/>
</dbReference>
<protein>
    <recommendedName>
        <fullName evidence="4">Serine protease</fullName>
    </recommendedName>
</protein>
<dbReference type="GO" id="GO:0016020">
    <property type="term" value="C:membrane"/>
    <property type="evidence" value="ECO:0007669"/>
    <property type="project" value="InterPro"/>
</dbReference>
<dbReference type="AlphaFoldDB" id="A0A9X5E7L1"/>
<dbReference type="InterPro" id="IPR029045">
    <property type="entry name" value="ClpP/crotonase-like_dom_sf"/>
</dbReference>
<dbReference type="RefSeq" id="WP_039716948.1">
    <property type="nucleotide sequence ID" value="NZ_JTJC03000004.1"/>
</dbReference>
<proteinExistence type="predicted"/>
<gene>
    <name evidence="2" type="ORF">QH73_0017370</name>
</gene>
<dbReference type="Pfam" id="PF01972">
    <property type="entry name" value="SDH_protease"/>
    <property type="match status" value="1"/>
</dbReference>
<dbReference type="Proteomes" id="UP000031532">
    <property type="component" value="Unassembled WGS sequence"/>
</dbReference>
<accession>A0A9X5E7L1</accession>
<feature type="compositionally biased region" description="Basic and acidic residues" evidence="1">
    <location>
        <begin position="276"/>
        <end position="289"/>
    </location>
</feature>
<evidence type="ECO:0000313" key="2">
    <source>
        <dbReference type="EMBL" id="NHC36396.1"/>
    </source>
</evidence>
<dbReference type="OrthoDB" id="9806253at2"/>
<evidence type="ECO:0008006" key="4">
    <source>
        <dbReference type="Google" id="ProtNLM"/>
    </source>
</evidence>
<name>A0A9X5E7L1_9CYAN</name>